<comment type="caution">
    <text evidence="1">The sequence shown here is derived from an EMBL/GenBank/DDBJ whole genome shotgun (WGS) entry which is preliminary data.</text>
</comment>
<evidence type="ECO:0000313" key="1">
    <source>
        <dbReference type="EMBL" id="EFA85132.1"/>
    </source>
</evidence>
<organism evidence="1 2">
    <name type="scientific">Heterostelium pallidum (strain ATCC 26659 / Pp 5 / PN500)</name>
    <name type="common">Cellular slime mold</name>
    <name type="synonym">Polysphondylium pallidum</name>
    <dbReference type="NCBI Taxonomy" id="670386"/>
    <lineage>
        <taxon>Eukaryota</taxon>
        <taxon>Amoebozoa</taxon>
        <taxon>Evosea</taxon>
        <taxon>Eumycetozoa</taxon>
        <taxon>Dictyostelia</taxon>
        <taxon>Acytosteliales</taxon>
        <taxon>Acytosteliaceae</taxon>
        <taxon>Heterostelium</taxon>
    </lineage>
</organism>
<sequence length="117" mass="13245">MKNSITLITYSHKTINRSSILILFIKTNLNSIKMKKQLFYFVLVFLILAAAGVNGECREFCKLKHEPCLERSKNHFRNASPQQIATLCESLEKKCVTLCISGQIHEPIEVTPPPPAD</sequence>
<gene>
    <name evidence="1" type="ORF">PPL_02131</name>
</gene>
<dbReference type="Proteomes" id="UP000001396">
    <property type="component" value="Unassembled WGS sequence"/>
</dbReference>
<dbReference type="AlphaFoldDB" id="D3B1F8"/>
<dbReference type="EMBL" id="ADBJ01000008">
    <property type="protein sequence ID" value="EFA85132.1"/>
    <property type="molecule type" value="Genomic_DNA"/>
</dbReference>
<proteinExistence type="predicted"/>
<dbReference type="RefSeq" id="XP_020437241.1">
    <property type="nucleotide sequence ID" value="XM_020573124.1"/>
</dbReference>
<reference evidence="1 2" key="1">
    <citation type="journal article" date="2011" name="Genome Res.">
        <title>Phylogeny-wide analysis of social amoeba genomes highlights ancient origins for complex intercellular communication.</title>
        <authorList>
            <person name="Heidel A.J."/>
            <person name="Lawal H.M."/>
            <person name="Felder M."/>
            <person name="Schilde C."/>
            <person name="Helps N.R."/>
            <person name="Tunggal B."/>
            <person name="Rivero F."/>
            <person name="John U."/>
            <person name="Schleicher M."/>
            <person name="Eichinger L."/>
            <person name="Platzer M."/>
            <person name="Noegel A.A."/>
            <person name="Schaap P."/>
            <person name="Gloeckner G."/>
        </authorList>
    </citation>
    <scope>NUCLEOTIDE SEQUENCE [LARGE SCALE GENOMIC DNA]</scope>
    <source>
        <strain evidence="2">ATCC 26659 / Pp 5 / PN500</strain>
    </source>
</reference>
<name>D3B1F8_HETP5</name>
<evidence type="ECO:0000313" key="2">
    <source>
        <dbReference type="Proteomes" id="UP000001396"/>
    </source>
</evidence>
<accession>D3B1F8</accession>
<keyword evidence="2" id="KW-1185">Reference proteome</keyword>
<dbReference type="GeneID" id="31357656"/>
<protein>
    <submittedName>
        <fullName evidence="1">Uncharacterized protein</fullName>
    </submittedName>
</protein>
<dbReference type="InParanoid" id="D3B1F8"/>